<dbReference type="EMBL" id="WQNE01000003">
    <property type="protein sequence ID" value="MVT72702.1"/>
    <property type="molecule type" value="Genomic_DNA"/>
</dbReference>
<dbReference type="CDD" id="cd06343">
    <property type="entry name" value="PBP1_ABC_ligand_binding-like"/>
    <property type="match status" value="1"/>
</dbReference>
<name>A0A844TB69_9BRAD</name>
<accession>A0A844TB69</accession>
<dbReference type="SUPFAM" id="SSF53822">
    <property type="entry name" value="Periplasmic binding protein-like I"/>
    <property type="match status" value="1"/>
</dbReference>
<proteinExistence type="inferred from homology"/>
<evidence type="ECO:0000313" key="5">
    <source>
        <dbReference type="Proteomes" id="UP000449969"/>
    </source>
</evidence>
<reference evidence="4 5" key="1">
    <citation type="submission" date="2019-12" db="EMBL/GenBank/DDBJ databases">
        <title>Draft genome sequences Bradyrhizobium cajani AMBPC1010, Bradyrhizobium pachyrhizi AMBPC1040 and Bradyrhizobium yuanmingense ALSPC3051, three plant growth promoting strains isolated from nodules of Cajanus cajan L. in Dominican Republic.</title>
        <authorList>
            <person name="Flores-Felix J.D."/>
            <person name="Araujo J."/>
            <person name="Diaz-Alcantara C."/>
            <person name="Gonzalez-Andres F."/>
            <person name="Velazquez E."/>
        </authorList>
    </citation>
    <scope>NUCLEOTIDE SEQUENCE [LARGE SCALE GENOMIC DNA]</scope>
    <source>
        <strain evidence="4 5">1010</strain>
    </source>
</reference>
<comment type="caution">
    <text evidence="4">The sequence shown here is derived from an EMBL/GenBank/DDBJ whole genome shotgun (WGS) entry which is preliminary data.</text>
</comment>
<evidence type="ECO:0000259" key="3">
    <source>
        <dbReference type="Pfam" id="PF13458"/>
    </source>
</evidence>
<organism evidence="4 5">
    <name type="scientific">Bradyrhizobium cajani</name>
    <dbReference type="NCBI Taxonomy" id="1928661"/>
    <lineage>
        <taxon>Bacteria</taxon>
        <taxon>Pseudomonadati</taxon>
        <taxon>Pseudomonadota</taxon>
        <taxon>Alphaproteobacteria</taxon>
        <taxon>Hyphomicrobiales</taxon>
        <taxon>Nitrobacteraceae</taxon>
        <taxon>Bradyrhizobium</taxon>
    </lineage>
</organism>
<dbReference type="PANTHER" id="PTHR47235:SF1">
    <property type="entry name" value="BLR6548 PROTEIN"/>
    <property type="match status" value="1"/>
</dbReference>
<protein>
    <submittedName>
        <fullName evidence="4">ABC transporter substrate-binding protein</fullName>
    </submittedName>
</protein>
<dbReference type="InterPro" id="IPR028082">
    <property type="entry name" value="Peripla_BP_I"/>
</dbReference>
<evidence type="ECO:0000256" key="2">
    <source>
        <dbReference type="ARBA" id="ARBA00022729"/>
    </source>
</evidence>
<keyword evidence="5" id="KW-1185">Reference proteome</keyword>
<comment type="similarity">
    <text evidence="1">Belongs to the leucine-binding protein family.</text>
</comment>
<keyword evidence="2" id="KW-0732">Signal</keyword>
<sequence length="428" mass="47291">MRIEPTSLGANDKVSSMYVTGRLLFVLVAALASLGAMSQQHTEQPTSEQPASDKEIRIGNVMPYSGPLSEFGAIGQAEAAYFDMINARGGINGRKIRFITRDDNSDPATALELTRNLVEKEDVHLMFGSFGAPGNLATRWYLNEKKIPQLFVASGDEELSQARAFPWTMGWQPSFRSEGRIYANYIQAYYPRKKIVVLWQNDQFGRVLYKGIQEGLGDLNRHVLVDIAFDIRDEHLDGHVSILKRAGADIFVFLGVPSTASKVIKLAASLNWHPVFIVNDASASIANAMAPAGLENSAGVISAAFLKDPSDPAWKDDPAMKDWFAFMDKYHQVESTNSSAALYGYAAAEAMTQVLKQCGDDLSRENIMRQAASLRDQHPSVALPNIRMNTSPSSYLPIRQMRLVQFDGRSWQPFGEVIETAFTEGAAR</sequence>
<evidence type="ECO:0000256" key="1">
    <source>
        <dbReference type="ARBA" id="ARBA00010062"/>
    </source>
</evidence>
<dbReference type="InterPro" id="IPR028081">
    <property type="entry name" value="Leu-bd"/>
</dbReference>
<gene>
    <name evidence="4" type="ORF">GPL20_06190</name>
</gene>
<dbReference type="PANTHER" id="PTHR47235">
    <property type="entry name" value="BLR6548 PROTEIN"/>
    <property type="match status" value="1"/>
</dbReference>
<evidence type="ECO:0000313" key="4">
    <source>
        <dbReference type="EMBL" id="MVT72702.1"/>
    </source>
</evidence>
<dbReference type="Gene3D" id="3.40.50.2300">
    <property type="match status" value="2"/>
</dbReference>
<dbReference type="AlphaFoldDB" id="A0A844TB69"/>
<dbReference type="Pfam" id="PF13458">
    <property type="entry name" value="Peripla_BP_6"/>
    <property type="match status" value="1"/>
</dbReference>
<feature type="domain" description="Leucine-binding protein" evidence="3">
    <location>
        <begin position="55"/>
        <end position="407"/>
    </location>
</feature>
<dbReference type="Proteomes" id="UP000449969">
    <property type="component" value="Unassembled WGS sequence"/>
</dbReference>